<dbReference type="EMBL" id="GGFL01015257">
    <property type="protein sequence ID" value="MBW79435.1"/>
    <property type="molecule type" value="Transcribed_RNA"/>
</dbReference>
<name>A0A2M4DPI7_ANODA</name>
<reference evidence="2" key="1">
    <citation type="submission" date="2018-01" db="EMBL/GenBank/DDBJ databases">
        <title>An insight into the sialome of Amazonian anophelines.</title>
        <authorList>
            <person name="Ribeiro J.M."/>
            <person name="Scarpassa V."/>
            <person name="Calvo E."/>
        </authorList>
    </citation>
    <scope>NUCLEOTIDE SEQUENCE</scope>
</reference>
<evidence type="ECO:0000256" key="1">
    <source>
        <dbReference type="SAM" id="SignalP"/>
    </source>
</evidence>
<dbReference type="AlphaFoldDB" id="A0A2M4DPI7"/>
<organism evidence="2">
    <name type="scientific">Anopheles darlingi</name>
    <name type="common">Mosquito</name>
    <dbReference type="NCBI Taxonomy" id="43151"/>
    <lineage>
        <taxon>Eukaryota</taxon>
        <taxon>Metazoa</taxon>
        <taxon>Ecdysozoa</taxon>
        <taxon>Arthropoda</taxon>
        <taxon>Hexapoda</taxon>
        <taxon>Insecta</taxon>
        <taxon>Pterygota</taxon>
        <taxon>Neoptera</taxon>
        <taxon>Endopterygota</taxon>
        <taxon>Diptera</taxon>
        <taxon>Nematocera</taxon>
        <taxon>Culicoidea</taxon>
        <taxon>Culicidae</taxon>
        <taxon>Anophelinae</taxon>
        <taxon>Anopheles</taxon>
    </lineage>
</organism>
<feature type="chain" id="PRO_5014869753" evidence="1">
    <location>
        <begin position="19"/>
        <end position="78"/>
    </location>
</feature>
<proteinExistence type="predicted"/>
<protein>
    <submittedName>
        <fullName evidence="2">Putative secreted protein</fullName>
    </submittedName>
</protein>
<sequence length="78" mass="8461">MSLCVWPVLFSLSSSSSSSLLVFRVSFVTPNGGHNFRSKAFAVAPFAESQLQEVVCESLNAQVINAKPSTTLCINRPR</sequence>
<keyword evidence="1" id="KW-0732">Signal</keyword>
<evidence type="ECO:0000313" key="2">
    <source>
        <dbReference type="EMBL" id="MBW79435.1"/>
    </source>
</evidence>
<accession>A0A2M4DPI7</accession>
<feature type="signal peptide" evidence="1">
    <location>
        <begin position="1"/>
        <end position="18"/>
    </location>
</feature>